<evidence type="ECO:0000313" key="2">
    <source>
        <dbReference type="EMBL" id="MDQ0113544.1"/>
    </source>
</evidence>
<gene>
    <name evidence="2" type="ORF">J2T15_002985</name>
</gene>
<dbReference type="EMBL" id="JAUSSU010000005">
    <property type="protein sequence ID" value="MDQ0113544.1"/>
    <property type="molecule type" value="Genomic_DNA"/>
</dbReference>
<accession>A0ABT9U5L5</accession>
<dbReference type="Proteomes" id="UP001229346">
    <property type="component" value="Unassembled WGS sequence"/>
</dbReference>
<organism evidence="2 3">
    <name type="scientific">Paenibacillus harenae</name>
    <dbReference type="NCBI Taxonomy" id="306543"/>
    <lineage>
        <taxon>Bacteria</taxon>
        <taxon>Bacillati</taxon>
        <taxon>Bacillota</taxon>
        <taxon>Bacilli</taxon>
        <taxon>Bacillales</taxon>
        <taxon>Paenibacillaceae</taxon>
        <taxon>Paenibacillus</taxon>
    </lineage>
</organism>
<keyword evidence="2" id="KW-0830">Ubiquinone</keyword>
<dbReference type="InterPro" id="IPR013216">
    <property type="entry name" value="Methyltransf_11"/>
</dbReference>
<reference evidence="2 3" key="1">
    <citation type="submission" date="2023-07" db="EMBL/GenBank/DDBJ databases">
        <title>Sorghum-associated microbial communities from plants grown in Nebraska, USA.</title>
        <authorList>
            <person name="Schachtman D."/>
        </authorList>
    </citation>
    <scope>NUCLEOTIDE SEQUENCE [LARGE SCALE GENOMIC DNA]</scope>
    <source>
        <strain evidence="2 3">CC482</strain>
    </source>
</reference>
<name>A0ABT9U5L5_PAEHA</name>
<feature type="domain" description="Methyltransferase type 11" evidence="1">
    <location>
        <begin position="6"/>
        <end position="80"/>
    </location>
</feature>
<dbReference type="Gene3D" id="3.40.50.150">
    <property type="entry name" value="Vaccinia Virus protein VP39"/>
    <property type="match status" value="1"/>
</dbReference>
<dbReference type="CDD" id="cd02440">
    <property type="entry name" value="AdoMet_MTases"/>
    <property type="match status" value="1"/>
</dbReference>
<protein>
    <submittedName>
        <fullName evidence="2">Ubiquinone/menaquinone biosynthesis C-methylase UbiE</fullName>
    </submittedName>
</protein>
<evidence type="ECO:0000313" key="3">
    <source>
        <dbReference type="Proteomes" id="UP001229346"/>
    </source>
</evidence>
<keyword evidence="3" id="KW-1185">Reference proteome</keyword>
<sequence length="145" mass="17350">MFRPSYYLGLDPDAKRIDLAKRLYPDHTFQVLQNNELSVADQTVDYVLIIAVLHHISSLEIANYLKEFHRVLKPTGTIVVMEPCKCKKKPICNWFMNWYDNGEHIRNEEEYLQLFRDADFDCNVIKRFRKCFLYHELFFSAKPKK</sequence>
<dbReference type="SUPFAM" id="SSF53335">
    <property type="entry name" value="S-adenosyl-L-methionine-dependent methyltransferases"/>
    <property type="match status" value="1"/>
</dbReference>
<dbReference type="InterPro" id="IPR029063">
    <property type="entry name" value="SAM-dependent_MTases_sf"/>
</dbReference>
<comment type="caution">
    <text evidence="2">The sequence shown here is derived from an EMBL/GenBank/DDBJ whole genome shotgun (WGS) entry which is preliminary data.</text>
</comment>
<proteinExistence type="predicted"/>
<dbReference type="Pfam" id="PF08241">
    <property type="entry name" value="Methyltransf_11"/>
    <property type="match status" value="1"/>
</dbReference>
<evidence type="ECO:0000259" key="1">
    <source>
        <dbReference type="Pfam" id="PF08241"/>
    </source>
</evidence>